<proteinExistence type="predicted"/>
<organism evidence="1 2">
    <name type="scientific">Gymnopilus junonius</name>
    <name type="common">Spectacular rustgill mushroom</name>
    <name type="synonym">Gymnopilus spectabilis subsp. junonius</name>
    <dbReference type="NCBI Taxonomy" id="109634"/>
    <lineage>
        <taxon>Eukaryota</taxon>
        <taxon>Fungi</taxon>
        <taxon>Dikarya</taxon>
        <taxon>Basidiomycota</taxon>
        <taxon>Agaricomycotina</taxon>
        <taxon>Agaricomycetes</taxon>
        <taxon>Agaricomycetidae</taxon>
        <taxon>Agaricales</taxon>
        <taxon>Agaricineae</taxon>
        <taxon>Hymenogastraceae</taxon>
        <taxon>Gymnopilus</taxon>
    </lineage>
</organism>
<evidence type="ECO:0000313" key="2">
    <source>
        <dbReference type="Proteomes" id="UP000724874"/>
    </source>
</evidence>
<gene>
    <name evidence="1" type="ORF">CPB84DRAFT_606232</name>
</gene>
<dbReference type="EMBL" id="JADNYJ010000224">
    <property type="protein sequence ID" value="KAF8873980.1"/>
    <property type="molecule type" value="Genomic_DNA"/>
</dbReference>
<dbReference type="AlphaFoldDB" id="A0A9P5N868"/>
<evidence type="ECO:0000313" key="1">
    <source>
        <dbReference type="EMBL" id="KAF8873980.1"/>
    </source>
</evidence>
<protein>
    <submittedName>
        <fullName evidence="1">Uncharacterized protein</fullName>
    </submittedName>
</protein>
<accession>A0A9P5N868</accession>
<comment type="caution">
    <text evidence="1">The sequence shown here is derived from an EMBL/GenBank/DDBJ whole genome shotgun (WGS) entry which is preliminary data.</text>
</comment>
<reference evidence="1" key="1">
    <citation type="submission" date="2020-11" db="EMBL/GenBank/DDBJ databases">
        <authorList>
            <consortium name="DOE Joint Genome Institute"/>
            <person name="Ahrendt S."/>
            <person name="Riley R."/>
            <person name="Andreopoulos W."/>
            <person name="LaButti K."/>
            <person name="Pangilinan J."/>
            <person name="Ruiz-duenas F.J."/>
            <person name="Barrasa J.M."/>
            <person name="Sanchez-Garcia M."/>
            <person name="Camarero S."/>
            <person name="Miyauchi S."/>
            <person name="Serrano A."/>
            <person name="Linde D."/>
            <person name="Babiker R."/>
            <person name="Drula E."/>
            <person name="Ayuso-Fernandez I."/>
            <person name="Pacheco R."/>
            <person name="Padilla G."/>
            <person name="Ferreira P."/>
            <person name="Barriuso J."/>
            <person name="Kellner H."/>
            <person name="Castanera R."/>
            <person name="Alfaro M."/>
            <person name="Ramirez L."/>
            <person name="Pisabarro A.G."/>
            <person name="Kuo A."/>
            <person name="Tritt A."/>
            <person name="Lipzen A."/>
            <person name="He G."/>
            <person name="Yan M."/>
            <person name="Ng V."/>
            <person name="Cullen D."/>
            <person name="Martin F."/>
            <person name="Rosso M.-N."/>
            <person name="Henrissat B."/>
            <person name="Hibbett D."/>
            <person name="Martinez A.T."/>
            <person name="Grigoriev I.V."/>
        </authorList>
    </citation>
    <scope>NUCLEOTIDE SEQUENCE</scope>
    <source>
        <strain evidence="1">AH 44721</strain>
    </source>
</reference>
<dbReference type="Proteomes" id="UP000724874">
    <property type="component" value="Unassembled WGS sequence"/>
</dbReference>
<sequence length="101" mass="11437">MLHLLVMCGLGFGSKPGFGLGFWLICSRILHVMTHVAGTSTRFLASPRYLAPRTFTTRDHETRITIDFSCPGHVQVQGRAQCCQCRLLIRFYLLHHLLNPP</sequence>
<name>A0A9P5N868_GYMJU</name>
<keyword evidence="2" id="KW-1185">Reference proteome</keyword>